<dbReference type="EMBL" id="JADOTY010000001">
    <property type="protein sequence ID" value="MBG6105510.1"/>
    <property type="molecule type" value="Genomic_DNA"/>
</dbReference>
<evidence type="ECO:0000256" key="2">
    <source>
        <dbReference type="SAM" id="Phobius"/>
    </source>
</evidence>
<feature type="transmembrane region" description="Helical" evidence="2">
    <location>
        <begin position="20"/>
        <end position="46"/>
    </location>
</feature>
<feature type="region of interest" description="Disordered" evidence="1">
    <location>
        <begin position="114"/>
        <end position="133"/>
    </location>
</feature>
<dbReference type="RefSeq" id="WP_196923806.1">
    <property type="nucleotide sequence ID" value="NZ_JADOTY010000001.1"/>
</dbReference>
<protein>
    <recommendedName>
        <fullName evidence="5">Integral membrane protein</fullName>
    </recommendedName>
</protein>
<keyword evidence="2" id="KW-0812">Transmembrane</keyword>
<comment type="caution">
    <text evidence="3">The sequence shown here is derived from an EMBL/GenBank/DDBJ whole genome shotgun (WGS) entry which is preliminary data.</text>
</comment>
<keyword evidence="4" id="KW-1185">Reference proteome</keyword>
<evidence type="ECO:0000313" key="3">
    <source>
        <dbReference type="EMBL" id="MBG6105510.1"/>
    </source>
</evidence>
<feature type="transmembrane region" description="Helical" evidence="2">
    <location>
        <begin position="90"/>
        <end position="109"/>
    </location>
</feature>
<name>A0ABS0KAB0_9ACTN</name>
<feature type="compositionally biased region" description="Basic and acidic residues" evidence="1">
    <location>
        <begin position="123"/>
        <end position="133"/>
    </location>
</feature>
<evidence type="ECO:0000256" key="1">
    <source>
        <dbReference type="SAM" id="MobiDB-lite"/>
    </source>
</evidence>
<evidence type="ECO:0000313" key="4">
    <source>
        <dbReference type="Proteomes" id="UP000631791"/>
    </source>
</evidence>
<keyword evidence="2" id="KW-0472">Membrane</keyword>
<sequence>MTETTVSPTSPSRRVDRTVIISIWAVPVLVVGQFAMLAIVPVVLALTVSLRHAHLRGLRRWTIALGTAYAVPLILWTIGPDRAPSLSRDMHPVFAALIVVASLVAAAAFHLGRRRSSRPDGSPSERQHFRAAP</sequence>
<reference evidence="3 4" key="1">
    <citation type="submission" date="2020-11" db="EMBL/GenBank/DDBJ databases">
        <title>Sequencing the genomes of 1000 actinobacteria strains.</title>
        <authorList>
            <person name="Klenk H.-P."/>
        </authorList>
    </citation>
    <scope>NUCLEOTIDE SEQUENCE [LARGE SCALE GENOMIC DNA]</scope>
    <source>
        <strain evidence="3 4">DSM 101695</strain>
    </source>
</reference>
<evidence type="ECO:0008006" key="5">
    <source>
        <dbReference type="Google" id="ProtNLM"/>
    </source>
</evidence>
<feature type="transmembrane region" description="Helical" evidence="2">
    <location>
        <begin position="58"/>
        <end position="78"/>
    </location>
</feature>
<organism evidence="3 4">
    <name type="scientific">Micromonospora vinacea</name>
    <dbReference type="NCBI Taxonomy" id="709878"/>
    <lineage>
        <taxon>Bacteria</taxon>
        <taxon>Bacillati</taxon>
        <taxon>Actinomycetota</taxon>
        <taxon>Actinomycetes</taxon>
        <taxon>Micromonosporales</taxon>
        <taxon>Micromonosporaceae</taxon>
        <taxon>Micromonospora</taxon>
    </lineage>
</organism>
<dbReference type="Proteomes" id="UP000631791">
    <property type="component" value="Unassembled WGS sequence"/>
</dbReference>
<proteinExistence type="predicted"/>
<accession>A0ABS0KAB0</accession>
<keyword evidence="2" id="KW-1133">Transmembrane helix</keyword>
<gene>
    <name evidence="3" type="ORF">IW249_005924</name>
</gene>